<evidence type="ECO:0000256" key="6">
    <source>
        <dbReference type="ARBA" id="ARBA00031828"/>
    </source>
</evidence>
<name>A0A5C0SGC2_CRATE</name>
<evidence type="ECO:0000256" key="2">
    <source>
        <dbReference type="ARBA" id="ARBA00022490"/>
    </source>
</evidence>
<dbReference type="InterPro" id="IPR036412">
    <property type="entry name" value="HAD-like_sf"/>
</dbReference>
<dbReference type="InterPro" id="IPR006543">
    <property type="entry name" value="Histidinol-phos"/>
</dbReference>
<reference evidence="11 12" key="1">
    <citation type="submission" date="2019-07" db="EMBL/GenBank/DDBJ databases">
        <title>Complete genome of Crassaminicella thermophila SY095.</title>
        <authorList>
            <person name="Li X."/>
        </authorList>
    </citation>
    <scope>NUCLEOTIDE SEQUENCE [LARGE SCALE GENOMIC DNA]</scope>
    <source>
        <strain evidence="11 12">SY095</strain>
    </source>
</reference>
<dbReference type="GO" id="GO:0005737">
    <property type="term" value="C:cytoplasm"/>
    <property type="evidence" value="ECO:0007669"/>
    <property type="project" value="UniProtKB-SubCell"/>
</dbReference>
<dbReference type="InterPro" id="IPR004446">
    <property type="entry name" value="Heptose_bisP_phosphatase"/>
</dbReference>
<dbReference type="Gene3D" id="3.40.50.1000">
    <property type="entry name" value="HAD superfamily/HAD-like"/>
    <property type="match status" value="1"/>
</dbReference>
<dbReference type="GO" id="GO:0005975">
    <property type="term" value="P:carbohydrate metabolic process"/>
    <property type="evidence" value="ECO:0007669"/>
    <property type="project" value="InterPro"/>
</dbReference>
<comment type="cofactor">
    <cofactor evidence="10">
        <name>Zn(2+)</name>
        <dbReference type="ChEBI" id="CHEBI:29105"/>
    </cofactor>
</comment>
<dbReference type="NCBIfam" id="TIGR01656">
    <property type="entry name" value="Histidinol-ppas"/>
    <property type="match status" value="1"/>
</dbReference>
<dbReference type="Pfam" id="PF13242">
    <property type="entry name" value="Hydrolase_like"/>
    <property type="match status" value="1"/>
</dbReference>
<feature type="site" description="Stabilizes the phosphoryl group" evidence="9">
    <location>
        <position position="100"/>
    </location>
</feature>
<evidence type="ECO:0000256" key="10">
    <source>
        <dbReference type="PIRSR" id="PIRSR004682-4"/>
    </source>
</evidence>
<dbReference type="GO" id="GO:0046872">
    <property type="term" value="F:metal ion binding"/>
    <property type="evidence" value="ECO:0007669"/>
    <property type="project" value="UniProtKB-KW"/>
</dbReference>
<evidence type="ECO:0000256" key="9">
    <source>
        <dbReference type="PIRSR" id="PIRSR004682-3"/>
    </source>
</evidence>
<feature type="binding site" evidence="10">
    <location>
        <position position="10"/>
    </location>
    <ligand>
        <name>Mg(2+)</name>
        <dbReference type="ChEBI" id="CHEBI:18420"/>
    </ligand>
</feature>
<dbReference type="NCBIfam" id="TIGR01662">
    <property type="entry name" value="HAD-SF-IIIA"/>
    <property type="match status" value="1"/>
</dbReference>
<keyword evidence="2 7" id="KW-0963">Cytoplasm</keyword>
<dbReference type="Proteomes" id="UP000324646">
    <property type="component" value="Chromosome"/>
</dbReference>
<dbReference type="EMBL" id="CP042243">
    <property type="protein sequence ID" value="QEK12806.1"/>
    <property type="molecule type" value="Genomic_DNA"/>
</dbReference>
<keyword evidence="4 7" id="KW-0378">Hydrolase</keyword>
<dbReference type="PANTHER" id="PTHR42891">
    <property type="entry name" value="D-GLYCERO-BETA-D-MANNO-HEPTOSE-1,7-BISPHOSPHATE 7-PHOSPHATASE"/>
    <property type="match status" value="1"/>
</dbReference>
<evidence type="ECO:0000256" key="7">
    <source>
        <dbReference type="PIRNR" id="PIRNR004682"/>
    </source>
</evidence>
<feature type="binding site" evidence="10">
    <location>
        <position position="125"/>
    </location>
    <ligand>
        <name>Mg(2+)</name>
        <dbReference type="ChEBI" id="CHEBI:18420"/>
    </ligand>
</feature>
<dbReference type="OrthoDB" id="9801899at2"/>
<dbReference type="InterPro" id="IPR006549">
    <property type="entry name" value="HAD-SF_hydro_IIIA"/>
</dbReference>
<proteinExistence type="inferred from homology"/>
<protein>
    <recommendedName>
        <fullName evidence="6 7">D,D-heptose 1,7-bisphosphate phosphatase</fullName>
        <ecNumber evidence="7">3.1.3.-</ecNumber>
    </recommendedName>
</protein>
<keyword evidence="10" id="KW-0460">Magnesium</keyword>
<evidence type="ECO:0000256" key="1">
    <source>
        <dbReference type="ARBA" id="ARBA00004496"/>
    </source>
</evidence>
<feature type="binding site" evidence="10">
    <location>
        <position position="91"/>
    </location>
    <ligand>
        <name>Zn(2+)</name>
        <dbReference type="ChEBI" id="CHEBI:29105"/>
    </ligand>
</feature>
<evidence type="ECO:0000256" key="8">
    <source>
        <dbReference type="PIRSR" id="PIRSR004682-1"/>
    </source>
</evidence>
<keyword evidence="10" id="KW-0862">Zinc</keyword>
<keyword evidence="3 10" id="KW-0479">Metal-binding</keyword>
<dbReference type="PANTHER" id="PTHR42891:SF1">
    <property type="entry name" value="D-GLYCERO-BETA-D-MANNO-HEPTOSE-1,7-BISPHOSPHATE 7-PHOSPHATASE"/>
    <property type="match status" value="1"/>
</dbReference>
<feature type="active site" description="Nucleophile" evidence="8">
    <location>
        <position position="8"/>
    </location>
</feature>
<comment type="subcellular location">
    <subcellularLocation>
        <location evidence="1 7">Cytoplasm</location>
    </subcellularLocation>
</comment>
<accession>A0A5C0SGC2</accession>
<evidence type="ECO:0000256" key="4">
    <source>
        <dbReference type="ARBA" id="ARBA00022801"/>
    </source>
</evidence>
<feature type="active site" description="Proton donor" evidence="8">
    <location>
        <position position="10"/>
    </location>
</feature>
<evidence type="ECO:0000313" key="12">
    <source>
        <dbReference type="Proteomes" id="UP000324646"/>
    </source>
</evidence>
<dbReference type="InterPro" id="IPR023214">
    <property type="entry name" value="HAD_sf"/>
</dbReference>
<sequence>MKKAVFLDRDGVINDNKKPVNKPEDLILYPWTIDALKMLSKADFLLFVVTNQGGIEMGYFTEDDLHRIHNEMTKIFQSEKISIHDIAYCPHFKTKCTCRKPSPGMLLELAKKYHIDLKSSYMVGDREMDIEAGFKAGCKTIKIGKPCKNADYTVYNLLEAAKLIVHL</sequence>
<dbReference type="EC" id="3.1.3.-" evidence="7"/>
<feature type="binding site" evidence="10">
    <location>
        <position position="98"/>
    </location>
    <ligand>
        <name>Zn(2+)</name>
        <dbReference type="ChEBI" id="CHEBI:29105"/>
    </ligand>
</feature>
<keyword evidence="5 7" id="KW-0119">Carbohydrate metabolism</keyword>
<evidence type="ECO:0000256" key="5">
    <source>
        <dbReference type="ARBA" id="ARBA00023277"/>
    </source>
</evidence>
<dbReference type="AlphaFoldDB" id="A0A5C0SGC2"/>
<dbReference type="CDD" id="cd07503">
    <property type="entry name" value="HAD_HisB-N"/>
    <property type="match status" value="1"/>
</dbReference>
<feature type="binding site" evidence="10">
    <location>
        <position position="8"/>
    </location>
    <ligand>
        <name>Mg(2+)</name>
        <dbReference type="ChEBI" id="CHEBI:18420"/>
    </ligand>
</feature>
<evidence type="ECO:0000256" key="3">
    <source>
        <dbReference type="ARBA" id="ARBA00022723"/>
    </source>
</evidence>
<dbReference type="KEGG" id="crs:FQB35_10980"/>
<organism evidence="11 12">
    <name type="scientific">Crassaminicella thermophila</name>
    <dbReference type="NCBI Taxonomy" id="2599308"/>
    <lineage>
        <taxon>Bacteria</taxon>
        <taxon>Bacillati</taxon>
        <taxon>Bacillota</taxon>
        <taxon>Clostridia</taxon>
        <taxon>Eubacteriales</taxon>
        <taxon>Clostridiaceae</taxon>
        <taxon>Crassaminicella</taxon>
    </lineage>
</organism>
<dbReference type="RefSeq" id="WP_148809942.1">
    <property type="nucleotide sequence ID" value="NZ_CP042243.1"/>
</dbReference>
<comment type="similarity">
    <text evidence="7">Belongs to the gmhB family.</text>
</comment>
<dbReference type="SUPFAM" id="SSF56784">
    <property type="entry name" value="HAD-like"/>
    <property type="match status" value="1"/>
</dbReference>
<feature type="site" description="Contributes to substrate recognition" evidence="9">
    <location>
        <position position="99"/>
    </location>
</feature>
<dbReference type="PIRSF" id="PIRSF004682">
    <property type="entry name" value="GmhB"/>
    <property type="match status" value="1"/>
</dbReference>
<feature type="binding site" evidence="10">
    <location>
        <position position="89"/>
    </location>
    <ligand>
        <name>Zn(2+)</name>
        <dbReference type="ChEBI" id="CHEBI:29105"/>
    </ligand>
</feature>
<gene>
    <name evidence="11" type="ORF">FQB35_10980</name>
</gene>
<keyword evidence="12" id="KW-1185">Reference proteome</keyword>
<feature type="binding site" evidence="10">
    <location>
        <position position="96"/>
    </location>
    <ligand>
        <name>Zn(2+)</name>
        <dbReference type="ChEBI" id="CHEBI:29105"/>
    </ligand>
</feature>
<feature type="site" description="Stabilizes the phosphoryl group" evidence="9">
    <location>
        <position position="50"/>
    </location>
</feature>
<evidence type="ECO:0000313" key="11">
    <source>
        <dbReference type="EMBL" id="QEK12806.1"/>
    </source>
</evidence>
<dbReference type="GO" id="GO:0016791">
    <property type="term" value="F:phosphatase activity"/>
    <property type="evidence" value="ECO:0007669"/>
    <property type="project" value="InterPro"/>
</dbReference>
<comment type="cofactor">
    <cofactor evidence="10">
        <name>Mg(2+)</name>
        <dbReference type="ChEBI" id="CHEBI:18420"/>
    </cofactor>
</comment>